<dbReference type="InterPro" id="IPR036271">
    <property type="entry name" value="Tet_transcr_reg_TetR-rel_C_sf"/>
</dbReference>
<evidence type="ECO:0000256" key="1">
    <source>
        <dbReference type="ARBA" id="ARBA00023015"/>
    </source>
</evidence>
<dbReference type="Pfam" id="PF00440">
    <property type="entry name" value="TetR_N"/>
    <property type="match status" value="1"/>
</dbReference>
<dbReference type="PRINTS" id="PR00455">
    <property type="entry name" value="HTHTETR"/>
</dbReference>
<dbReference type="AlphaFoldDB" id="A0A6G9YHT4"/>
<dbReference type="Gene3D" id="1.10.10.60">
    <property type="entry name" value="Homeodomain-like"/>
    <property type="match status" value="1"/>
</dbReference>
<name>A0A6G9YHT4_9NOCA</name>
<proteinExistence type="predicted"/>
<evidence type="ECO:0000313" key="7">
    <source>
        <dbReference type="Proteomes" id="UP000503540"/>
    </source>
</evidence>
<evidence type="ECO:0000256" key="4">
    <source>
        <dbReference type="PROSITE-ProRule" id="PRU00335"/>
    </source>
</evidence>
<evidence type="ECO:0000259" key="5">
    <source>
        <dbReference type="PROSITE" id="PS50977"/>
    </source>
</evidence>
<dbReference type="KEGG" id="nah:F5544_24585"/>
<evidence type="ECO:0000256" key="3">
    <source>
        <dbReference type="ARBA" id="ARBA00023163"/>
    </source>
</evidence>
<dbReference type="InterPro" id="IPR009057">
    <property type="entry name" value="Homeodomain-like_sf"/>
</dbReference>
<dbReference type="SUPFAM" id="SSF46689">
    <property type="entry name" value="Homeodomain-like"/>
    <property type="match status" value="1"/>
</dbReference>
<dbReference type="PROSITE" id="PS50977">
    <property type="entry name" value="HTH_TETR_2"/>
    <property type="match status" value="1"/>
</dbReference>
<accession>A0A6G9YHT4</accession>
<organism evidence="6 7">
    <name type="scientific">Nocardia arthritidis</name>
    <dbReference type="NCBI Taxonomy" id="228602"/>
    <lineage>
        <taxon>Bacteria</taxon>
        <taxon>Bacillati</taxon>
        <taxon>Actinomycetota</taxon>
        <taxon>Actinomycetes</taxon>
        <taxon>Mycobacteriales</taxon>
        <taxon>Nocardiaceae</taxon>
        <taxon>Nocardia</taxon>
    </lineage>
</organism>
<dbReference type="GO" id="GO:0003677">
    <property type="term" value="F:DNA binding"/>
    <property type="evidence" value="ECO:0007669"/>
    <property type="project" value="UniProtKB-UniRule"/>
</dbReference>
<protein>
    <submittedName>
        <fullName evidence="6">TetR family transcriptional regulator</fullName>
    </submittedName>
</protein>
<sequence>MLSSTLVAGDCPSPIGEEALRPREFDHDEVLRIAFDQFWRKGVRGTSLADIARDAGVQRGSLYNAYGSKEALFLVAYERYANKYLDTLRNVLSTGTLRERLVAFFDATIKNFRSGSPPRGCPTTRGLMELAPGEGEGLGEDARRAFADLISRITALVEEAFVEGQRLGEFDGTPGTAALHIVTVTRGSAVLERAFGDEPELRRIAAYTIDLVLGEQGR</sequence>
<dbReference type="Proteomes" id="UP000503540">
    <property type="component" value="Chromosome"/>
</dbReference>
<feature type="domain" description="HTH tetR-type" evidence="5">
    <location>
        <begin position="24"/>
        <end position="84"/>
    </location>
</feature>
<dbReference type="InterPro" id="IPR001647">
    <property type="entry name" value="HTH_TetR"/>
</dbReference>
<dbReference type="Gene3D" id="1.10.357.10">
    <property type="entry name" value="Tetracycline Repressor, domain 2"/>
    <property type="match status" value="1"/>
</dbReference>
<evidence type="ECO:0000313" key="6">
    <source>
        <dbReference type="EMBL" id="QIS12772.1"/>
    </source>
</evidence>
<keyword evidence="7" id="KW-1185">Reference proteome</keyword>
<gene>
    <name evidence="6" type="ORF">F5544_24585</name>
</gene>
<evidence type="ECO:0000256" key="2">
    <source>
        <dbReference type="ARBA" id="ARBA00023125"/>
    </source>
</evidence>
<feature type="DNA-binding region" description="H-T-H motif" evidence="4">
    <location>
        <begin position="47"/>
        <end position="66"/>
    </location>
</feature>
<dbReference type="EMBL" id="CP046172">
    <property type="protein sequence ID" value="QIS12772.1"/>
    <property type="molecule type" value="Genomic_DNA"/>
</dbReference>
<dbReference type="PANTHER" id="PTHR47506">
    <property type="entry name" value="TRANSCRIPTIONAL REGULATORY PROTEIN"/>
    <property type="match status" value="1"/>
</dbReference>
<keyword evidence="3" id="KW-0804">Transcription</keyword>
<dbReference type="PANTHER" id="PTHR47506:SF1">
    <property type="entry name" value="HTH-TYPE TRANSCRIPTIONAL REGULATOR YJDC"/>
    <property type="match status" value="1"/>
</dbReference>
<keyword evidence="2 4" id="KW-0238">DNA-binding</keyword>
<reference evidence="6 7" key="1">
    <citation type="journal article" date="2019" name="ACS Chem. Biol.">
        <title>Identification and Mobilization of a Cryptic Antibiotic Biosynthesis Gene Locus from a Human-Pathogenic Nocardia Isolate.</title>
        <authorList>
            <person name="Herisse M."/>
            <person name="Ishida K."/>
            <person name="Porter J.L."/>
            <person name="Howden B."/>
            <person name="Hertweck C."/>
            <person name="Stinear T.P."/>
            <person name="Pidot S.J."/>
        </authorList>
    </citation>
    <scope>NUCLEOTIDE SEQUENCE [LARGE SCALE GENOMIC DNA]</scope>
    <source>
        <strain evidence="6 7">AUSMDU00012717</strain>
    </source>
</reference>
<keyword evidence="1" id="KW-0805">Transcription regulation</keyword>
<dbReference type="SUPFAM" id="SSF48498">
    <property type="entry name" value="Tetracyclin repressor-like, C-terminal domain"/>
    <property type="match status" value="1"/>
</dbReference>